<dbReference type="Proteomes" id="UP001368500">
    <property type="component" value="Unassembled WGS sequence"/>
</dbReference>
<dbReference type="Gene3D" id="1.10.12.10">
    <property type="entry name" value="Lyase 2-enoyl-coa Hydratase, Chain A, domain 2"/>
    <property type="match status" value="1"/>
</dbReference>
<dbReference type="InterPro" id="IPR029045">
    <property type="entry name" value="ClpP/crotonase-like_dom_sf"/>
</dbReference>
<dbReference type="Gene3D" id="3.90.226.10">
    <property type="entry name" value="2-enoyl-CoA Hydratase, Chain A, domain 1"/>
    <property type="match status" value="1"/>
</dbReference>
<protein>
    <submittedName>
        <fullName evidence="2">Enoyl-CoA hydratase-related protein</fullName>
    </submittedName>
</protein>
<dbReference type="Pfam" id="PF00378">
    <property type="entry name" value="ECH_1"/>
    <property type="match status" value="1"/>
</dbReference>
<evidence type="ECO:0000313" key="2">
    <source>
        <dbReference type="EMBL" id="MEK8025900.1"/>
    </source>
</evidence>
<reference evidence="2 3" key="1">
    <citation type="submission" date="2024-04" db="EMBL/GenBank/DDBJ databases">
        <title>Novel species of the genus Ideonella isolated from streams.</title>
        <authorList>
            <person name="Lu H."/>
        </authorList>
    </citation>
    <scope>NUCLEOTIDE SEQUENCE [LARGE SCALE GENOMIC DNA]</scope>
    <source>
        <strain evidence="2 3">BYS139W</strain>
    </source>
</reference>
<comment type="similarity">
    <text evidence="1">Belongs to the enoyl-CoA hydratase/isomerase family.</text>
</comment>
<dbReference type="InterPro" id="IPR014748">
    <property type="entry name" value="Enoyl-CoA_hydra_C"/>
</dbReference>
<dbReference type="CDD" id="cd06558">
    <property type="entry name" value="crotonase-like"/>
    <property type="match status" value="1"/>
</dbReference>
<organism evidence="2 3">
    <name type="scientific">Pseudaquabacterium rugosum</name>
    <dbReference type="NCBI Taxonomy" id="2984194"/>
    <lineage>
        <taxon>Bacteria</taxon>
        <taxon>Pseudomonadati</taxon>
        <taxon>Pseudomonadota</taxon>
        <taxon>Betaproteobacteria</taxon>
        <taxon>Burkholderiales</taxon>
        <taxon>Sphaerotilaceae</taxon>
        <taxon>Pseudaquabacterium</taxon>
    </lineage>
</organism>
<dbReference type="EMBL" id="JBBUTF010000006">
    <property type="protein sequence ID" value="MEK8025900.1"/>
    <property type="molecule type" value="Genomic_DNA"/>
</dbReference>
<proteinExistence type="inferred from homology"/>
<dbReference type="PANTHER" id="PTHR43459">
    <property type="entry name" value="ENOYL-COA HYDRATASE"/>
    <property type="match status" value="1"/>
</dbReference>
<keyword evidence="3" id="KW-1185">Reference proteome</keyword>
<accession>A0ABU9B7P0</accession>
<comment type="caution">
    <text evidence="2">The sequence shown here is derived from an EMBL/GenBank/DDBJ whole genome shotgun (WGS) entry which is preliminary data.</text>
</comment>
<dbReference type="PANTHER" id="PTHR43459:SF1">
    <property type="entry name" value="EG:BACN32G11.4 PROTEIN"/>
    <property type="match status" value="1"/>
</dbReference>
<dbReference type="SUPFAM" id="SSF52096">
    <property type="entry name" value="ClpP/crotonase"/>
    <property type="match status" value="1"/>
</dbReference>
<sequence>MPPDTDSPLLLRRDGALARIVFNRPRQLNAIDVATAEAFEQACATLATDPGLRVVVVQGEGRGFGAGGDLRAFGDDAPATALALIEPMHRGLLHLSRLDAPVIASLQGSVSGGSLSLALGCDLAIAADDLRLNLAYAQVAASCDVGGSWHLPRLVGLRRAMEIALLGPSLDAATALSWGLVNQVVPAAELAQATTALAQRLAQGPTAAYGRLKRLLRAAHDHDLPTQLDLERDGFHQSTRTADFREALQAFRERRAPRFQGR</sequence>
<name>A0ABU9B7P0_9BURK</name>
<evidence type="ECO:0000313" key="3">
    <source>
        <dbReference type="Proteomes" id="UP001368500"/>
    </source>
</evidence>
<evidence type="ECO:0000256" key="1">
    <source>
        <dbReference type="ARBA" id="ARBA00005254"/>
    </source>
</evidence>
<dbReference type="RefSeq" id="WP_341373686.1">
    <property type="nucleotide sequence ID" value="NZ_JBBUTF010000006.1"/>
</dbReference>
<dbReference type="InterPro" id="IPR001753">
    <property type="entry name" value="Enoyl-CoA_hydra/iso"/>
</dbReference>
<gene>
    <name evidence="2" type="ORF">AACH11_07995</name>
</gene>